<organism evidence="2">
    <name type="scientific">Solibacter usitatus (strain Ellin6076)</name>
    <dbReference type="NCBI Taxonomy" id="234267"/>
    <lineage>
        <taxon>Bacteria</taxon>
        <taxon>Pseudomonadati</taxon>
        <taxon>Acidobacteriota</taxon>
        <taxon>Terriglobia</taxon>
        <taxon>Bryobacterales</taxon>
        <taxon>Solibacteraceae</taxon>
        <taxon>Candidatus Solibacter</taxon>
    </lineage>
</organism>
<sequence>MRFVLDTDVLVAAIRSDRGASRQLLICALGGKIEILASVPLMVEYEAVLTRPEHLKASGLSAKQVNEILDAVAKVSISIHLRFLWRPQLKDPADEMVLETAVNGGTDRLVTFNVRHLAEAAHGFGIRVLQPRDAWKEVQRQNEKE</sequence>
<dbReference type="NCBIfam" id="TIGR00305">
    <property type="entry name" value="putative toxin-antitoxin system toxin component, PIN family"/>
    <property type="match status" value="1"/>
</dbReference>
<proteinExistence type="predicted"/>
<dbReference type="EMBL" id="CP000473">
    <property type="protein sequence ID" value="ABJ87951.1"/>
    <property type="molecule type" value="Genomic_DNA"/>
</dbReference>
<gene>
    <name evidence="2" type="ordered locus">Acid_7038</name>
</gene>
<feature type="domain" description="PIN" evidence="1">
    <location>
        <begin position="2"/>
        <end position="115"/>
    </location>
</feature>
<dbReference type="PANTHER" id="PTHR34610:SF3">
    <property type="entry name" value="SSL7007 PROTEIN"/>
    <property type="match status" value="1"/>
</dbReference>
<dbReference type="InterPro" id="IPR002850">
    <property type="entry name" value="PIN_toxin-like"/>
</dbReference>
<dbReference type="AlphaFoldDB" id="Q01QW9"/>
<dbReference type="Pfam" id="PF13470">
    <property type="entry name" value="PIN_3"/>
    <property type="match status" value="1"/>
</dbReference>
<dbReference type="HOGENOM" id="CLU_116617_2_0_0"/>
<dbReference type="PANTHER" id="PTHR34610">
    <property type="entry name" value="SSL7007 PROTEIN"/>
    <property type="match status" value="1"/>
</dbReference>
<name>Q01QW9_SOLUE</name>
<dbReference type="OrthoDB" id="5243920at2"/>
<reference evidence="2" key="1">
    <citation type="submission" date="2006-10" db="EMBL/GenBank/DDBJ databases">
        <title>Complete sequence of Solibacter usitatus Ellin6076.</title>
        <authorList>
            <consortium name="US DOE Joint Genome Institute"/>
            <person name="Copeland A."/>
            <person name="Lucas S."/>
            <person name="Lapidus A."/>
            <person name="Barry K."/>
            <person name="Detter J.C."/>
            <person name="Glavina del Rio T."/>
            <person name="Hammon N."/>
            <person name="Israni S."/>
            <person name="Dalin E."/>
            <person name="Tice H."/>
            <person name="Pitluck S."/>
            <person name="Thompson L.S."/>
            <person name="Brettin T."/>
            <person name="Bruce D."/>
            <person name="Han C."/>
            <person name="Tapia R."/>
            <person name="Gilna P."/>
            <person name="Schmutz J."/>
            <person name="Larimer F."/>
            <person name="Land M."/>
            <person name="Hauser L."/>
            <person name="Kyrpides N."/>
            <person name="Mikhailova N."/>
            <person name="Janssen P.H."/>
            <person name="Kuske C.R."/>
            <person name="Richardson P."/>
        </authorList>
    </citation>
    <scope>NUCLEOTIDE SEQUENCE</scope>
    <source>
        <strain evidence="2">Ellin6076</strain>
    </source>
</reference>
<dbReference type="eggNOG" id="COG1569">
    <property type="taxonomic scope" value="Bacteria"/>
</dbReference>
<dbReference type="InterPro" id="IPR029060">
    <property type="entry name" value="PIN-like_dom_sf"/>
</dbReference>
<evidence type="ECO:0000313" key="2">
    <source>
        <dbReference type="EMBL" id="ABJ87951.1"/>
    </source>
</evidence>
<accession>Q01QW9</accession>
<dbReference type="STRING" id="234267.Acid_7038"/>
<dbReference type="InParanoid" id="Q01QW9"/>
<evidence type="ECO:0000259" key="1">
    <source>
        <dbReference type="Pfam" id="PF13470"/>
    </source>
</evidence>
<dbReference type="KEGG" id="sus:Acid_7038"/>
<protein>
    <submittedName>
        <fullName evidence="2">PilT protein domain protein</fullName>
    </submittedName>
</protein>
<dbReference type="SUPFAM" id="SSF88723">
    <property type="entry name" value="PIN domain-like"/>
    <property type="match status" value="1"/>
</dbReference>
<dbReference type="InterPro" id="IPR002716">
    <property type="entry name" value="PIN_dom"/>
</dbReference>